<gene>
    <name evidence="1" type="ORF">RM479_16990</name>
</gene>
<dbReference type="PRINTS" id="PR01950">
    <property type="entry name" value="LANCSUPER"/>
</dbReference>
<dbReference type="Pfam" id="PF05147">
    <property type="entry name" value="LANC_like"/>
    <property type="match status" value="1"/>
</dbReference>
<keyword evidence="2" id="KW-1185">Reference proteome</keyword>
<proteinExistence type="predicted"/>
<reference evidence="2" key="1">
    <citation type="submission" date="2023-07" db="EMBL/GenBank/DDBJ databases">
        <title>30 novel species of actinomycetes from the DSMZ collection.</title>
        <authorList>
            <person name="Nouioui I."/>
        </authorList>
    </citation>
    <scope>NUCLEOTIDE SEQUENCE [LARGE SCALE GENOMIC DNA]</scope>
    <source>
        <strain evidence="2">DSM 44743</strain>
    </source>
</reference>
<sequence>MSTPSTTGKATAVATHVADLLATPEHGRAWAGGRWWPQSLAQGAAGVALLHIERARTGDGPWERAQAWLECAVAQGVDASPTAHLHYGAPALAFVLNRAQSVRSRFGPQLTLLDEAVNRIVTDRLERAHERLAAGELPVLAEFDTIRGLTGLGALLLARDAQNPRLREMASYLVALTEPLVEKGSRVPGWWTAVGLDGKEDPRFPGGHANTGVAHGISGPLSLLALTLGRGIAVEGHAEAIGRILVWLETWQQNGADGVWWPYWITKGQFEGIEHIVGPRRPSWCYGAVGVAHAQLAGALALRDEARTKRIRRVLDREFAAAPTSPLMRDASLCHGYAGLALSAHSTGVGHVEELLSPVLAEDDPRTIAMGLITGGGIGLLEGAAGTALALHTLTCSATEVGWAGFLLCGDSEDDRG</sequence>
<dbReference type="SMART" id="SM01260">
    <property type="entry name" value="LANC_like"/>
    <property type="match status" value="1"/>
</dbReference>
<dbReference type="SUPFAM" id="SSF158745">
    <property type="entry name" value="LanC-like"/>
    <property type="match status" value="1"/>
</dbReference>
<dbReference type="Proteomes" id="UP001183390">
    <property type="component" value="Unassembled WGS sequence"/>
</dbReference>
<name>A0ABU2MDB2_9ACTN</name>
<dbReference type="RefSeq" id="WP_311512695.1">
    <property type="nucleotide sequence ID" value="NZ_JAVREP010000011.1"/>
</dbReference>
<accession>A0ABU2MDB2</accession>
<organism evidence="1 2">
    <name type="scientific">Nocardiopsis lambiniae</name>
    <dbReference type="NCBI Taxonomy" id="3075539"/>
    <lineage>
        <taxon>Bacteria</taxon>
        <taxon>Bacillati</taxon>
        <taxon>Actinomycetota</taxon>
        <taxon>Actinomycetes</taxon>
        <taxon>Streptosporangiales</taxon>
        <taxon>Nocardiopsidaceae</taxon>
        <taxon>Nocardiopsis</taxon>
    </lineage>
</organism>
<dbReference type="InterPro" id="IPR007822">
    <property type="entry name" value="LANC-like"/>
</dbReference>
<dbReference type="Gene3D" id="1.50.10.20">
    <property type="match status" value="1"/>
</dbReference>
<protein>
    <submittedName>
        <fullName evidence="1">Lanthionine synthetase C family protein</fullName>
    </submittedName>
</protein>
<dbReference type="InterPro" id="IPR033889">
    <property type="entry name" value="LanC"/>
</dbReference>
<dbReference type="CDD" id="cd04793">
    <property type="entry name" value="LanC"/>
    <property type="match status" value="1"/>
</dbReference>
<dbReference type="PRINTS" id="PR01955">
    <property type="entry name" value="LANCFRANKIA"/>
</dbReference>
<evidence type="ECO:0000313" key="2">
    <source>
        <dbReference type="Proteomes" id="UP001183390"/>
    </source>
</evidence>
<comment type="caution">
    <text evidence="1">The sequence shown here is derived from an EMBL/GenBank/DDBJ whole genome shotgun (WGS) entry which is preliminary data.</text>
</comment>
<dbReference type="EMBL" id="JAVREP010000011">
    <property type="protein sequence ID" value="MDT0330110.1"/>
    <property type="molecule type" value="Genomic_DNA"/>
</dbReference>
<evidence type="ECO:0000313" key="1">
    <source>
        <dbReference type="EMBL" id="MDT0330110.1"/>
    </source>
</evidence>